<dbReference type="GO" id="GO:0007059">
    <property type="term" value="P:chromosome segregation"/>
    <property type="evidence" value="ECO:0007669"/>
    <property type="project" value="InterPro"/>
</dbReference>
<proteinExistence type="inferred from homology"/>
<keyword evidence="2 9" id="KW-0158">Chromosome</keyword>
<dbReference type="InterPro" id="IPR045143">
    <property type="entry name" value="Spc25"/>
</dbReference>
<evidence type="ECO:0000259" key="11">
    <source>
        <dbReference type="Pfam" id="PF08234"/>
    </source>
</evidence>
<evidence type="ECO:0000256" key="7">
    <source>
        <dbReference type="ARBA" id="ARBA00023306"/>
    </source>
</evidence>
<dbReference type="PANTHER" id="PTHR14281">
    <property type="entry name" value="KINETOCHORE PROTEIN SPC25-RELATED"/>
    <property type="match status" value="1"/>
</dbReference>
<dbReference type="GO" id="GO:0051301">
    <property type="term" value="P:cell division"/>
    <property type="evidence" value="ECO:0007669"/>
    <property type="project" value="UniProtKB-UniRule"/>
</dbReference>
<feature type="coiled-coil region" evidence="10">
    <location>
        <begin position="39"/>
        <end position="137"/>
    </location>
</feature>
<dbReference type="Gene3D" id="3.30.457.50">
    <property type="entry name" value="Chromosome segregation protein Spc25"/>
    <property type="match status" value="1"/>
</dbReference>
<dbReference type="EMBL" id="JAEPRB010000010">
    <property type="protein sequence ID" value="KAG2227091.1"/>
    <property type="molecule type" value="Genomic_DNA"/>
</dbReference>
<dbReference type="Pfam" id="PF08234">
    <property type="entry name" value="Spindle_Spc25"/>
    <property type="match status" value="1"/>
</dbReference>
<evidence type="ECO:0000256" key="3">
    <source>
        <dbReference type="ARBA" id="ARBA00022618"/>
    </source>
</evidence>
<dbReference type="GO" id="GO:0031262">
    <property type="term" value="C:Ndc80 complex"/>
    <property type="evidence" value="ECO:0007669"/>
    <property type="project" value="InterPro"/>
</dbReference>
<evidence type="ECO:0000256" key="10">
    <source>
        <dbReference type="SAM" id="Coils"/>
    </source>
</evidence>
<organism evidence="12 13">
    <name type="scientific">Circinella minor</name>
    <dbReference type="NCBI Taxonomy" id="1195481"/>
    <lineage>
        <taxon>Eukaryota</taxon>
        <taxon>Fungi</taxon>
        <taxon>Fungi incertae sedis</taxon>
        <taxon>Mucoromycota</taxon>
        <taxon>Mucoromycotina</taxon>
        <taxon>Mucoromycetes</taxon>
        <taxon>Mucorales</taxon>
        <taxon>Lichtheimiaceae</taxon>
        <taxon>Circinella</taxon>
    </lineage>
</organism>
<dbReference type="GO" id="GO:0005634">
    <property type="term" value="C:nucleus"/>
    <property type="evidence" value="ECO:0007669"/>
    <property type="project" value="UniProtKB-SubCell"/>
</dbReference>
<feature type="domain" description="Chromosome segregation protein Spc25 C-terminal" evidence="11">
    <location>
        <begin position="161"/>
        <end position="226"/>
    </location>
</feature>
<evidence type="ECO:0000256" key="4">
    <source>
        <dbReference type="ARBA" id="ARBA00022776"/>
    </source>
</evidence>
<keyword evidence="3 9" id="KW-0132">Cell division</keyword>
<comment type="function">
    <text evidence="9">Acts as a component of the essential kinetochore-associated NDC80 complex, which is required for chromosome segregation and spindle checkpoint activity.</text>
</comment>
<evidence type="ECO:0000256" key="1">
    <source>
        <dbReference type="ARBA" id="ARBA00006379"/>
    </source>
</evidence>
<gene>
    <name evidence="12" type="ORF">INT45_003821</name>
</gene>
<comment type="caution">
    <text evidence="12">The sequence shown here is derived from an EMBL/GenBank/DDBJ whole genome shotgun (WGS) entry which is preliminary data.</text>
</comment>
<dbReference type="OrthoDB" id="6353017at2759"/>
<dbReference type="Proteomes" id="UP000646827">
    <property type="component" value="Unassembled WGS sequence"/>
</dbReference>
<keyword evidence="9" id="KW-0539">Nucleus</keyword>
<keyword evidence="4 9" id="KW-0498">Mitosis</keyword>
<protein>
    <recommendedName>
        <fullName evidence="9">Kinetochore protein SPC25</fullName>
    </recommendedName>
</protein>
<name>A0A8H7VLH7_9FUNG</name>
<evidence type="ECO:0000256" key="9">
    <source>
        <dbReference type="RuleBase" id="RU367150"/>
    </source>
</evidence>
<dbReference type="PANTHER" id="PTHR14281:SF0">
    <property type="entry name" value="KINETOCHORE PROTEIN SPC25"/>
    <property type="match status" value="1"/>
</dbReference>
<comment type="subcellular location">
    <subcellularLocation>
        <location evidence="9">Nucleus</location>
    </subcellularLocation>
    <subcellularLocation>
        <location evidence="9">Chromosome</location>
        <location evidence="9">Centromere</location>
        <location evidence="9">Kinetochore</location>
    </subcellularLocation>
</comment>
<evidence type="ECO:0000256" key="6">
    <source>
        <dbReference type="ARBA" id="ARBA00023054"/>
    </source>
</evidence>
<evidence type="ECO:0000313" key="13">
    <source>
        <dbReference type="Proteomes" id="UP000646827"/>
    </source>
</evidence>
<keyword evidence="8 9" id="KW-0137">Centromere</keyword>
<comment type="subunit">
    <text evidence="9">Component of the NDC80 complex.</text>
</comment>
<evidence type="ECO:0000256" key="5">
    <source>
        <dbReference type="ARBA" id="ARBA00022838"/>
    </source>
</evidence>
<keyword evidence="7 9" id="KW-0131">Cell cycle</keyword>
<keyword evidence="5 9" id="KW-0995">Kinetochore</keyword>
<evidence type="ECO:0000256" key="2">
    <source>
        <dbReference type="ARBA" id="ARBA00022454"/>
    </source>
</evidence>
<dbReference type="InterPro" id="IPR013255">
    <property type="entry name" value="Spc25_C"/>
</dbReference>
<accession>A0A8H7VLH7</accession>
<dbReference type="CDD" id="cd23784">
    <property type="entry name" value="RWD_Spc25"/>
    <property type="match status" value="1"/>
</dbReference>
<comment type="similarity">
    <text evidence="1 9">Belongs to the SPC25 family.</text>
</comment>
<reference evidence="12 13" key="1">
    <citation type="submission" date="2020-12" db="EMBL/GenBank/DDBJ databases">
        <title>Metabolic potential, ecology and presence of endohyphal bacteria is reflected in genomic diversity of Mucoromycotina.</title>
        <authorList>
            <person name="Muszewska A."/>
            <person name="Okrasinska A."/>
            <person name="Steczkiewicz K."/>
            <person name="Drgas O."/>
            <person name="Orlowska M."/>
            <person name="Perlinska-Lenart U."/>
            <person name="Aleksandrzak-Piekarczyk T."/>
            <person name="Szatraj K."/>
            <person name="Zielenkiewicz U."/>
            <person name="Pilsyk S."/>
            <person name="Malc E."/>
            <person name="Mieczkowski P."/>
            <person name="Kruszewska J.S."/>
            <person name="Biernat P."/>
            <person name="Pawlowska J."/>
        </authorList>
    </citation>
    <scope>NUCLEOTIDE SEQUENCE [LARGE SCALE GENOMIC DNA]</scope>
    <source>
        <strain evidence="12 13">CBS 142.35</strain>
    </source>
</reference>
<evidence type="ECO:0000313" key="12">
    <source>
        <dbReference type="EMBL" id="KAG2227091.1"/>
    </source>
</evidence>
<keyword evidence="6 10" id="KW-0175">Coiled coil</keyword>
<keyword evidence="13" id="KW-1185">Reference proteome</keyword>
<evidence type="ECO:0000256" key="8">
    <source>
        <dbReference type="ARBA" id="ARBA00023328"/>
    </source>
</evidence>
<sequence length="235" mass="28548">MNNPLETPKLESKDNDIQIKLEQVKSLLQKQKTFIYNKKEEIQHDAEAKIQQRADEQRELDQEIVKYETYIHKHQQKLPKTKEKTNQLENEVKEYRLKYQTILQEHKTKRQMYNRLKTTLERRKEEKDEKISKARKELYKSELDANKEALQLKITGLGDFQNKFEFKCINKKYPDRIYFFVLRISEEGEYSVTECNPVLNRLDELIEKLRQDNDPYMFIKRMRNAFCEYALNNNN</sequence>
<dbReference type="AlphaFoldDB" id="A0A8H7VLH7"/>